<protein>
    <submittedName>
        <fullName evidence="2">Uncharacterized protein</fullName>
    </submittedName>
</protein>
<dbReference type="Proteomes" id="UP000502035">
    <property type="component" value="Chromosome"/>
</dbReference>
<keyword evidence="1" id="KW-0812">Transmembrane</keyword>
<dbReference type="AlphaFoldDB" id="A0A6G7YC17"/>
<dbReference type="RefSeq" id="WP_166314082.1">
    <property type="nucleotide sequence ID" value="NZ_CP049866.1"/>
</dbReference>
<feature type="transmembrane region" description="Helical" evidence="1">
    <location>
        <begin position="6"/>
        <end position="25"/>
    </location>
</feature>
<keyword evidence="1" id="KW-1133">Transmembrane helix</keyword>
<evidence type="ECO:0000256" key="1">
    <source>
        <dbReference type="SAM" id="Phobius"/>
    </source>
</evidence>
<keyword evidence="3" id="KW-1185">Reference proteome</keyword>
<reference evidence="2 3" key="1">
    <citation type="submission" date="2020-03" db="EMBL/GenBank/DDBJ databases">
        <title>Nocardioides sp. nov., isolated from fish.</title>
        <authorList>
            <person name="Hyun D.-W."/>
            <person name="Bae J.-W."/>
        </authorList>
    </citation>
    <scope>NUCLEOTIDE SEQUENCE [LARGE SCALE GENOMIC DNA]</scope>
    <source>
        <strain evidence="2 3">HDW12A</strain>
    </source>
</reference>
<dbReference type="KEGG" id="npi:G7071_01700"/>
<evidence type="ECO:0000313" key="3">
    <source>
        <dbReference type="Proteomes" id="UP000502035"/>
    </source>
</evidence>
<evidence type="ECO:0000313" key="2">
    <source>
        <dbReference type="EMBL" id="QIK74345.1"/>
    </source>
</evidence>
<proteinExistence type="predicted"/>
<name>A0A6G7YC17_9ACTN</name>
<sequence length="59" mass="6096">MITMIVISSVALFVGVAGSILIWGFDALRANEIEQTLVVADPAALTQGSATTPPAITPR</sequence>
<dbReference type="EMBL" id="CP049866">
    <property type="protein sequence ID" value="QIK74345.1"/>
    <property type="molecule type" value="Genomic_DNA"/>
</dbReference>
<keyword evidence="1" id="KW-0472">Membrane</keyword>
<gene>
    <name evidence="2" type="ORF">G7071_01700</name>
</gene>
<accession>A0A6G7YC17</accession>
<organism evidence="2 3">
    <name type="scientific">Nocardioides piscis</name>
    <dbReference type="NCBI Taxonomy" id="2714938"/>
    <lineage>
        <taxon>Bacteria</taxon>
        <taxon>Bacillati</taxon>
        <taxon>Actinomycetota</taxon>
        <taxon>Actinomycetes</taxon>
        <taxon>Propionibacteriales</taxon>
        <taxon>Nocardioidaceae</taxon>
        <taxon>Nocardioides</taxon>
    </lineage>
</organism>